<dbReference type="NCBIfam" id="TIGR00008">
    <property type="entry name" value="infA"/>
    <property type="match status" value="1"/>
</dbReference>
<dbReference type="Proteomes" id="UP000231333">
    <property type="component" value="Unassembled WGS sequence"/>
</dbReference>
<evidence type="ECO:0000256" key="3">
    <source>
        <dbReference type="ARBA" id="ARBA00022917"/>
    </source>
</evidence>
<evidence type="ECO:0000256" key="1">
    <source>
        <dbReference type="ARBA" id="ARBA00010939"/>
    </source>
</evidence>
<comment type="similarity">
    <text evidence="1">Belongs to the IF-1 family.</text>
</comment>
<evidence type="ECO:0000259" key="6">
    <source>
        <dbReference type="PROSITE" id="PS50832"/>
    </source>
</evidence>
<protein>
    <recommendedName>
        <fullName evidence="4">Translation initiation factor IF-1</fullName>
    </recommendedName>
</protein>
<comment type="caution">
    <text evidence="7">The sequence shown here is derived from an EMBL/GenBank/DDBJ whole genome shotgun (WGS) entry which is preliminary data.</text>
</comment>
<dbReference type="GO" id="GO:0005829">
    <property type="term" value="C:cytosol"/>
    <property type="evidence" value="ECO:0007669"/>
    <property type="project" value="TreeGrafter"/>
</dbReference>
<evidence type="ECO:0000313" key="7">
    <source>
        <dbReference type="EMBL" id="PIR38375.1"/>
    </source>
</evidence>
<evidence type="ECO:0000313" key="8">
    <source>
        <dbReference type="Proteomes" id="UP000231333"/>
    </source>
</evidence>
<dbReference type="Pfam" id="PF01176">
    <property type="entry name" value="eIF-1a"/>
    <property type="match status" value="1"/>
</dbReference>
<dbReference type="PANTHER" id="PTHR33370:SF1">
    <property type="entry name" value="TRANSLATION INITIATION FACTOR IF-1, CHLOROPLASTIC"/>
    <property type="match status" value="1"/>
</dbReference>
<dbReference type="GO" id="GO:0003723">
    <property type="term" value="F:RNA binding"/>
    <property type="evidence" value="ECO:0007669"/>
    <property type="project" value="InterPro"/>
</dbReference>
<organism evidence="7 8">
    <name type="scientific">Candidatus Zambryskibacteria bacterium CG10_big_fil_rev_8_21_14_0_10_42_12</name>
    <dbReference type="NCBI Taxonomy" id="1975115"/>
    <lineage>
        <taxon>Bacteria</taxon>
        <taxon>Candidatus Zambryskiibacteriota</taxon>
    </lineage>
</organism>
<evidence type="ECO:0000256" key="2">
    <source>
        <dbReference type="ARBA" id="ARBA00022540"/>
    </source>
</evidence>
<dbReference type="InterPro" id="IPR012340">
    <property type="entry name" value="NA-bd_OB-fold"/>
</dbReference>
<gene>
    <name evidence="7" type="ORF">COV34_02085</name>
</gene>
<evidence type="ECO:0000256" key="4">
    <source>
        <dbReference type="NCBIfam" id="TIGR00008"/>
    </source>
</evidence>
<proteinExistence type="inferred from homology"/>
<sequence>MQNNENTFSGTVVETLPNAMFRVMPDENGEEVIAYLSGRMKHNRIRVLLGDKVLMERDPYGGKPRISRRL</sequence>
<dbReference type="InterPro" id="IPR006196">
    <property type="entry name" value="RNA-binding_domain_S1_IF1"/>
</dbReference>
<dbReference type="GO" id="GO:0043022">
    <property type="term" value="F:ribosome binding"/>
    <property type="evidence" value="ECO:0007669"/>
    <property type="project" value="TreeGrafter"/>
</dbReference>
<keyword evidence="2 5" id="KW-0396">Initiation factor</keyword>
<dbReference type="Gene3D" id="2.40.50.140">
    <property type="entry name" value="Nucleic acid-binding proteins"/>
    <property type="match status" value="1"/>
</dbReference>
<name>A0A2H0QXK8_9BACT</name>
<accession>A0A2H0QXK8</accession>
<dbReference type="GO" id="GO:0003743">
    <property type="term" value="F:translation initiation factor activity"/>
    <property type="evidence" value="ECO:0007669"/>
    <property type="project" value="UniProtKB-UniRule"/>
</dbReference>
<dbReference type="InterPro" id="IPR004368">
    <property type="entry name" value="TIF_IF1"/>
</dbReference>
<keyword evidence="3 5" id="KW-0648">Protein biosynthesis</keyword>
<feature type="domain" description="S1-like" evidence="6">
    <location>
        <begin position="1"/>
        <end position="70"/>
    </location>
</feature>
<reference evidence="7 8" key="1">
    <citation type="submission" date="2017-09" db="EMBL/GenBank/DDBJ databases">
        <title>Depth-based differentiation of microbial function through sediment-hosted aquifers and enrichment of novel symbionts in the deep terrestrial subsurface.</title>
        <authorList>
            <person name="Probst A.J."/>
            <person name="Ladd B."/>
            <person name="Jarett J.K."/>
            <person name="Geller-Mcgrath D.E."/>
            <person name="Sieber C.M."/>
            <person name="Emerson J.B."/>
            <person name="Anantharaman K."/>
            <person name="Thomas B.C."/>
            <person name="Malmstrom R."/>
            <person name="Stieglmeier M."/>
            <person name="Klingl A."/>
            <person name="Woyke T."/>
            <person name="Ryan C.M."/>
            <person name="Banfield J.F."/>
        </authorList>
    </citation>
    <scope>NUCLEOTIDE SEQUENCE [LARGE SCALE GENOMIC DNA]</scope>
    <source>
        <strain evidence="7">CG10_big_fil_rev_8_21_14_0_10_42_12</strain>
    </source>
</reference>
<evidence type="ECO:0000256" key="5">
    <source>
        <dbReference type="PROSITE-ProRule" id="PRU00181"/>
    </source>
</evidence>
<dbReference type="PROSITE" id="PS50832">
    <property type="entry name" value="S1_IF1_TYPE"/>
    <property type="match status" value="1"/>
</dbReference>
<dbReference type="EMBL" id="PCXL01000011">
    <property type="protein sequence ID" value="PIR38375.1"/>
    <property type="molecule type" value="Genomic_DNA"/>
</dbReference>
<dbReference type="SUPFAM" id="SSF50249">
    <property type="entry name" value="Nucleic acid-binding proteins"/>
    <property type="match status" value="1"/>
</dbReference>
<dbReference type="PANTHER" id="PTHR33370">
    <property type="entry name" value="TRANSLATION INITIATION FACTOR IF-1, CHLOROPLASTIC"/>
    <property type="match status" value="1"/>
</dbReference>
<dbReference type="AlphaFoldDB" id="A0A2H0QXK8"/>